<dbReference type="InterPro" id="IPR026004">
    <property type="entry name" value="Septum_form"/>
</dbReference>
<feature type="domain" description="Septum formation-related" evidence="2">
    <location>
        <begin position="69"/>
        <end position="162"/>
    </location>
</feature>
<evidence type="ECO:0000313" key="3">
    <source>
        <dbReference type="EMBL" id="TDE88330.1"/>
    </source>
</evidence>
<reference evidence="3 4" key="1">
    <citation type="submission" date="2019-03" db="EMBL/GenBank/DDBJ databases">
        <title>Genomic features of bacteria from cold environments.</title>
        <authorList>
            <person name="Shen L."/>
        </authorList>
    </citation>
    <scope>NUCLEOTIDE SEQUENCE [LARGE SCALE GENOMIC DNA]</scope>
    <source>
        <strain evidence="4">T3246-1</strain>
    </source>
</reference>
<gene>
    <name evidence="3" type="ORF">EXU48_23430</name>
</gene>
<evidence type="ECO:0000313" key="4">
    <source>
        <dbReference type="Proteomes" id="UP000504882"/>
    </source>
</evidence>
<organism evidence="3 4">
    <name type="scientific">Occultella glacieicola</name>
    <dbReference type="NCBI Taxonomy" id="2518684"/>
    <lineage>
        <taxon>Bacteria</taxon>
        <taxon>Bacillati</taxon>
        <taxon>Actinomycetota</taxon>
        <taxon>Actinomycetes</taxon>
        <taxon>Micrococcales</taxon>
        <taxon>Ruaniaceae</taxon>
        <taxon>Occultella</taxon>
    </lineage>
</organism>
<dbReference type="Pfam" id="PF13845">
    <property type="entry name" value="Septum_form"/>
    <property type="match status" value="1"/>
</dbReference>
<dbReference type="EMBL" id="SMNA01000018">
    <property type="protein sequence ID" value="TDE88330.1"/>
    <property type="molecule type" value="Genomic_DNA"/>
</dbReference>
<evidence type="ECO:0000256" key="1">
    <source>
        <dbReference type="SAM" id="MobiDB-lite"/>
    </source>
</evidence>
<sequence>MDTGARRPAGLIDSPRHHAPGTPRLPPTPGEFTPMSRRIVRTALALVGAAGLAASLAACGSQVATAEVGACSNLEDLSGELTEIPTVDCGEAHDAQFVHSFDIDQDGDFPGDDAIATAAQEGCLSGFESFIGLSYEESTLELDWIAPNESTWDQANDREVLCIAFLTDGSTVTESWEGAAV</sequence>
<protein>
    <recommendedName>
        <fullName evidence="2">Septum formation-related domain-containing protein</fullName>
    </recommendedName>
</protein>
<feature type="region of interest" description="Disordered" evidence="1">
    <location>
        <begin position="1"/>
        <end position="32"/>
    </location>
</feature>
<accession>A0ABY2DWS7</accession>
<keyword evidence="4" id="KW-1185">Reference proteome</keyword>
<evidence type="ECO:0000259" key="2">
    <source>
        <dbReference type="Pfam" id="PF13845"/>
    </source>
</evidence>
<name>A0ABY2DWS7_9MICO</name>
<dbReference type="Proteomes" id="UP000504882">
    <property type="component" value="Unassembled WGS sequence"/>
</dbReference>
<comment type="caution">
    <text evidence="3">The sequence shown here is derived from an EMBL/GenBank/DDBJ whole genome shotgun (WGS) entry which is preliminary data.</text>
</comment>
<proteinExistence type="predicted"/>